<dbReference type="Gene3D" id="1.10.405.10">
    <property type="entry name" value="Guanine Nucleotide Dissociation Inhibitor, domain 1"/>
    <property type="match status" value="1"/>
</dbReference>
<reference evidence="4 5" key="1">
    <citation type="journal article" date="2016" name="Front. Microbiol.">
        <title>Genome and transcriptome sequences reveal the specific parasitism of the nematophagous Purpureocillium lilacinum 36-1.</title>
        <authorList>
            <person name="Xie J."/>
            <person name="Li S."/>
            <person name="Mo C."/>
            <person name="Xiao X."/>
            <person name="Peng D."/>
            <person name="Wang G."/>
            <person name="Xiao Y."/>
        </authorList>
    </citation>
    <scope>NUCLEOTIDE SEQUENCE [LARGE SCALE GENOMIC DNA]</scope>
    <source>
        <strain evidence="4 5">36-1</strain>
    </source>
</reference>
<dbReference type="Gene3D" id="3.50.50.60">
    <property type="entry name" value="FAD/NAD(P)-binding domain"/>
    <property type="match status" value="1"/>
</dbReference>
<dbReference type="GO" id="GO:0007264">
    <property type="term" value="P:small GTPase-mediated signal transduction"/>
    <property type="evidence" value="ECO:0007669"/>
    <property type="project" value="InterPro"/>
</dbReference>
<evidence type="ECO:0000256" key="3">
    <source>
        <dbReference type="SAM" id="MobiDB-lite"/>
    </source>
</evidence>
<feature type="compositionally biased region" description="Basic and acidic residues" evidence="3">
    <location>
        <begin position="241"/>
        <end position="261"/>
    </location>
</feature>
<dbReference type="PANTHER" id="PTHR11787">
    <property type="entry name" value="RAB GDP-DISSOCIATION INHIBITOR"/>
    <property type="match status" value="1"/>
</dbReference>
<dbReference type="PRINTS" id="PR00892">
    <property type="entry name" value="RABGDI"/>
</dbReference>
<dbReference type="GO" id="GO:0005093">
    <property type="term" value="F:Rab GDP-dissociation inhibitor activity"/>
    <property type="evidence" value="ECO:0007669"/>
    <property type="project" value="InterPro"/>
</dbReference>
<feature type="compositionally biased region" description="Low complexity" evidence="3">
    <location>
        <begin position="24"/>
        <end position="40"/>
    </location>
</feature>
<gene>
    <name evidence="4" type="ORF">PCL_12727</name>
</gene>
<feature type="region of interest" description="Disordered" evidence="3">
    <location>
        <begin position="24"/>
        <end position="75"/>
    </location>
</feature>
<dbReference type="PANTHER" id="PTHR11787:SF8">
    <property type="entry name" value="RAB GDP DISSOCIATION INHIBITOR"/>
    <property type="match status" value="1"/>
</dbReference>
<dbReference type="InterPro" id="IPR010729">
    <property type="entry name" value="Ribosomal_uL29_mit"/>
</dbReference>
<evidence type="ECO:0000256" key="2">
    <source>
        <dbReference type="ARBA" id="ARBA00035399"/>
    </source>
</evidence>
<dbReference type="GO" id="GO:0003735">
    <property type="term" value="F:structural constituent of ribosome"/>
    <property type="evidence" value="ECO:0007669"/>
    <property type="project" value="InterPro"/>
</dbReference>
<evidence type="ECO:0000256" key="1">
    <source>
        <dbReference type="ARBA" id="ARBA00005593"/>
    </source>
</evidence>
<dbReference type="InterPro" id="IPR018203">
    <property type="entry name" value="GDP_dissociation_inhibitor"/>
</dbReference>
<dbReference type="FunFam" id="1.10.405.10:FF:000001">
    <property type="entry name" value="Rab GDP dissociation inhibitor"/>
    <property type="match status" value="1"/>
</dbReference>
<evidence type="ECO:0000313" key="4">
    <source>
        <dbReference type="EMBL" id="PWI70328.1"/>
    </source>
</evidence>
<dbReference type="Pfam" id="PF00996">
    <property type="entry name" value="GDI"/>
    <property type="match status" value="1"/>
</dbReference>
<comment type="similarity">
    <text evidence="1">Belongs to the Rab GDI family.</text>
</comment>
<sequence length="874" mass="97069">MAGSTALRPSMGCLSRLGAPLARSTTTSSASRIAAFSTTAPQCKRKTKDNNKKRGVSSLYGSGPREHLSMSDVPLPKPRDFKPKIAVDENHGLWGFFPAPGKALWTPKETEEHGRAWSVEELRRKSWEDLHALWWVCCKERNMLATSKVELSRGKLGFGEREIEMRDEEVQKTMRAIKHALTERYYTWQDAVDVARSDPEIDFESRDGQVYKPSAYEDDLEASESWAAEADSQAAAAETGKLQKEATRTDSFLKSEDERGPRRGALHEIFPTLQQNEVNVASRASRNDCNLGPGTKRPPLPLRAVVVGGLWGEERALPGLAHLTITWLAGWPAHLQLPGQPQRWQQLVMLRASSPHLTDTMTGPKPRRFINPSSWAGPPKQLPINHKTGPKPHASHLLLVPTRFDTSPRNMDEIAKEYDVLVVGTGLTECILSGVLSVKGKKVLHIDRNDHYGGEAASVNLEALFKKYGNYQKGEEPWKQYGRLNDWNIDLVPKFLMSSGELTNILVSTDVTRYLEFKQVAGSYVQQGSGPKATVAKVPSDAGEALKSPLMGIFEKRRMKSFIEWVGTFDIKDPATHKGLDMNTCSMKEVYDKFGLETGTRDFIGHAMGLYLTDDHITTKGQAPEVIERVRLYGNSVARYGKSPYIYPLYGLGELPQGFARLSAIYGGTYMLNTTVDEFLYEGDKAVGIKATMSGVEEMKFETRAKMILGDPSYFPGKTKVVGHVLRAICILKHPLAGTNDSDSCQLIIPQSQVGRKNDIYIACVSSAHNVCPKGYWIAIVSTIAESSANHHLELQPGLDRLGKIEEQFMGPPIPISEPLQDGTKDNIFISKSYDATSHFETTTDDVKDIYRRCTGEELKVEGLRDGLTVADEQ</sequence>
<dbReference type="InterPro" id="IPR000806">
    <property type="entry name" value="RabGDI"/>
</dbReference>
<feature type="compositionally biased region" description="Low complexity" evidence="3">
    <location>
        <begin position="223"/>
        <end position="238"/>
    </location>
</feature>
<dbReference type="InterPro" id="IPR038340">
    <property type="entry name" value="MRP-L47_sf"/>
</dbReference>
<proteinExistence type="inferred from homology"/>
<evidence type="ECO:0000313" key="5">
    <source>
        <dbReference type="Proteomes" id="UP000245956"/>
    </source>
</evidence>
<protein>
    <recommendedName>
        <fullName evidence="2">54S ribosomal protein L4, mitochondrial</fullName>
    </recommendedName>
</protein>
<dbReference type="SUPFAM" id="SSF51905">
    <property type="entry name" value="FAD/NAD(P)-binding domain"/>
    <property type="match status" value="2"/>
</dbReference>
<dbReference type="GO" id="GO:0006412">
    <property type="term" value="P:translation"/>
    <property type="evidence" value="ECO:0007669"/>
    <property type="project" value="InterPro"/>
</dbReference>
<dbReference type="Pfam" id="PF06984">
    <property type="entry name" value="MRP-L47"/>
    <property type="match status" value="1"/>
</dbReference>
<dbReference type="GO" id="GO:0015031">
    <property type="term" value="P:protein transport"/>
    <property type="evidence" value="ECO:0007669"/>
    <property type="project" value="InterPro"/>
</dbReference>
<dbReference type="InterPro" id="IPR036188">
    <property type="entry name" value="FAD/NAD-bd_sf"/>
</dbReference>
<comment type="caution">
    <text evidence="4">The sequence shown here is derived from an EMBL/GenBank/DDBJ whole genome shotgun (WGS) entry which is preliminary data.</text>
</comment>
<dbReference type="EMBL" id="LCWV01000009">
    <property type="protein sequence ID" value="PWI70328.1"/>
    <property type="molecule type" value="Genomic_DNA"/>
</dbReference>
<dbReference type="GO" id="GO:0016192">
    <property type="term" value="P:vesicle-mediated transport"/>
    <property type="evidence" value="ECO:0007669"/>
    <property type="project" value="TreeGrafter"/>
</dbReference>
<accession>A0A2U3E721</accession>
<dbReference type="AlphaFoldDB" id="A0A2U3E721"/>
<dbReference type="PRINTS" id="PR00891">
    <property type="entry name" value="RABGDIREP"/>
</dbReference>
<dbReference type="GO" id="GO:0005761">
    <property type="term" value="C:mitochondrial ribosome"/>
    <property type="evidence" value="ECO:0007669"/>
    <property type="project" value="InterPro"/>
</dbReference>
<dbReference type="Gene3D" id="3.30.519.10">
    <property type="entry name" value="Guanine Nucleotide Dissociation Inhibitor, domain 2"/>
    <property type="match status" value="1"/>
</dbReference>
<feature type="region of interest" description="Disordered" evidence="3">
    <location>
        <begin position="222"/>
        <end position="261"/>
    </location>
</feature>
<name>A0A2U3E721_PURLI</name>
<organism evidence="4 5">
    <name type="scientific">Purpureocillium lilacinum</name>
    <name type="common">Paecilomyces lilacinus</name>
    <dbReference type="NCBI Taxonomy" id="33203"/>
    <lineage>
        <taxon>Eukaryota</taxon>
        <taxon>Fungi</taxon>
        <taxon>Dikarya</taxon>
        <taxon>Ascomycota</taxon>
        <taxon>Pezizomycotina</taxon>
        <taxon>Sordariomycetes</taxon>
        <taxon>Hypocreomycetidae</taxon>
        <taxon>Hypocreales</taxon>
        <taxon>Ophiocordycipitaceae</taxon>
        <taxon>Purpureocillium</taxon>
    </lineage>
</organism>
<dbReference type="Gene3D" id="6.10.330.20">
    <property type="match status" value="1"/>
</dbReference>
<feature type="compositionally biased region" description="Basic residues" evidence="3">
    <location>
        <begin position="43"/>
        <end position="55"/>
    </location>
</feature>
<dbReference type="Proteomes" id="UP000245956">
    <property type="component" value="Unassembled WGS sequence"/>
</dbReference>